<name>A0ABT0X4H3_9ACTN</name>
<sequence>MTTDIDRIVARLGARLVGGPLGGFHNRVFAIDLPATNCPDGPLRRLKLFTARPGVVWFDLRFFPSQDELLDCIDGLVPRIPEVVRIPGFRLHRFIEGRPLGALSGGGCPLEGHHLFQLTELFGRLSAVPLDALPVRRREHLVSWPRDGDSAGFLRRLIDFAQREVYTPHEKDYGCLFSALGVPEGALPRIAEAAHRMTPRPFVLLHGDLHRENLIVDCQGELWTIDWELAMIGDPLYDLATHLHLMRYPAAQQAVMIESWRRTIERSRPGASAGMVPDLGHYLAYKRIQSVYTDLLREARKLRDEGTSPTRTTCRRVGVRVHGVLARAQHVLGLTRIPSVRRIVTVYADWLRTAQPPGQESAYRTSGLAVTPCRGPSTCPGR</sequence>
<protein>
    <submittedName>
        <fullName evidence="2">Aminoglycoside phosphotransferase family protein</fullName>
    </submittedName>
</protein>
<dbReference type="InterPro" id="IPR052077">
    <property type="entry name" value="CcrZ_PhaseVar_Mediator"/>
</dbReference>
<dbReference type="RefSeq" id="WP_251411943.1">
    <property type="nucleotide sequence ID" value="NZ_JAMQGM010000017.1"/>
</dbReference>
<dbReference type="Pfam" id="PF01636">
    <property type="entry name" value="APH"/>
    <property type="match status" value="1"/>
</dbReference>
<dbReference type="PANTHER" id="PTHR40086">
    <property type="entry name" value="PHOSPHOTRANSFERASE YTMP-RELATED"/>
    <property type="match status" value="1"/>
</dbReference>
<organism evidence="2 3">
    <name type="scientific">Streptomyces meridianus</name>
    <dbReference type="NCBI Taxonomy" id="2938945"/>
    <lineage>
        <taxon>Bacteria</taxon>
        <taxon>Bacillati</taxon>
        <taxon>Actinomycetota</taxon>
        <taxon>Actinomycetes</taxon>
        <taxon>Kitasatosporales</taxon>
        <taxon>Streptomycetaceae</taxon>
        <taxon>Streptomyces</taxon>
    </lineage>
</organism>
<dbReference type="InterPro" id="IPR011009">
    <property type="entry name" value="Kinase-like_dom_sf"/>
</dbReference>
<evidence type="ECO:0000313" key="3">
    <source>
        <dbReference type="Proteomes" id="UP001167160"/>
    </source>
</evidence>
<dbReference type="Gene3D" id="3.90.1200.10">
    <property type="match status" value="1"/>
</dbReference>
<dbReference type="InterPro" id="IPR002575">
    <property type="entry name" value="Aminoglycoside_PTrfase"/>
</dbReference>
<dbReference type="EMBL" id="JAMQGM010000017">
    <property type="protein sequence ID" value="MCM2577319.1"/>
    <property type="molecule type" value="Genomic_DNA"/>
</dbReference>
<dbReference type="Proteomes" id="UP001167160">
    <property type="component" value="Unassembled WGS sequence"/>
</dbReference>
<proteinExistence type="predicted"/>
<feature type="domain" description="Aminoglycoside phosphotransferase" evidence="1">
    <location>
        <begin position="85"/>
        <end position="258"/>
    </location>
</feature>
<gene>
    <name evidence="2" type="ORF">M1E25_08130</name>
</gene>
<reference evidence="2" key="1">
    <citation type="journal article" date="2023" name="Int. J. Syst. Evol. Microbiol.">
        <title>Streptomyces meridianus sp. nov. isolated from brackish water of the Tagus estuary in Alcochete, Portugal.</title>
        <authorList>
            <person name="Santos J.D.N."/>
            <person name="Klimek D."/>
            <person name="Calusinska M."/>
            <person name="Lobo Da Cunha A."/>
            <person name="Catita J."/>
            <person name="Goncalves H."/>
            <person name="Gonzalez I."/>
            <person name="Reyes F."/>
            <person name="Lage O.M."/>
        </authorList>
    </citation>
    <scope>NUCLEOTIDE SEQUENCE</scope>
    <source>
        <strain evidence="2">MTZ3.1</strain>
    </source>
</reference>
<keyword evidence="3" id="KW-1185">Reference proteome</keyword>
<evidence type="ECO:0000313" key="2">
    <source>
        <dbReference type="EMBL" id="MCM2577319.1"/>
    </source>
</evidence>
<comment type="caution">
    <text evidence="2">The sequence shown here is derived from an EMBL/GenBank/DDBJ whole genome shotgun (WGS) entry which is preliminary data.</text>
</comment>
<accession>A0ABT0X4H3</accession>
<evidence type="ECO:0000259" key="1">
    <source>
        <dbReference type="Pfam" id="PF01636"/>
    </source>
</evidence>
<dbReference type="PANTHER" id="PTHR40086:SF1">
    <property type="entry name" value="CELL CYCLE REGULATOR CCRZ"/>
    <property type="match status" value="1"/>
</dbReference>
<dbReference type="SUPFAM" id="SSF56112">
    <property type="entry name" value="Protein kinase-like (PK-like)"/>
    <property type="match status" value="1"/>
</dbReference>